<organism evidence="1 2">
    <name type="scientific">Streptomyces pini</name>
    <dbReference type="NCBI Taxonomy" id="1520580"/>
    <lineage>
        <taxon>Bacteria</taxon>
        <taxon>Bacillati</taxon>
        <taxon>Actinomycetota</taxon>
        <taxon>Actinomycetes</taxon>
        <taxon>Kitasatosporales</taxon>
        <taxon>Streptomycetaceae</taxon>
        <taxon>Streptomyces</taxon>
    </lineage>
</organism>
<reference evidence="2" key="1">
    <citation type="submission" date="2016-10" db="EMBL/GenBank/DDBJ databases">
        <authorList>
            <person name="Varghese N."/>
            <person name="Submissions S."/>
        </authorList>
    </citation>
    <scope>NUCLEOTIDE SEQUENCE [LARGE SCALE GENOMIC DNA]</scope>
    <source>
        <strain evidence="2">PL19</strain>
    </source>
</reference>
<evidence type="ECO:0000313" key="2">
    <source>
        <dbReference type="Proteomes" id="UP000198928"/>
    </source>
</evidence>
<dbReference type="AlphaFoldDB" id="A0A1I4BVK7"/>
<proteinExistence type="predicted"/>
<dbReference type="OrthoDB" id="4299856at2"/>
<name>A0A1I4BVK7_9ACTN</name>
<keyword evidence="2" id="KW-1185">Reference proteome</keyword>
<dbReference type="RefSeq" id="WP_093849881.1">
    <property type="nucleotide sequence ID" value="NZ_FOSG01000008.1"/>
</dbReference>
<dbReference type="EMBL" id="FOSG01000008">
    <property type="protein sequence ID" value="SFK72563.1"/>
    <property type="molecule type" value="Genomic_DNA"/>
</dbReference>
<dbReference type="Proteomes" id="UP000198928">
    <property type="component" value="Unassembled WGS sequence"/>
</dbReference>
<protein>
    <submittedName>
        <fullName evidence="1">Uncharacterized protein</fullName>
    </submittedName>
</protein>
<sequence>MSGAQWTVGGCWLGCEREGVPVLWLGPVHTAAAIAPLYGCAECIARIEARAARYVDDRYRLDTPA</sequence>
<evidence type="ECO:0000313" key="1">
    <source>
        <dbReference type="EMBL" id="SFK72563.1"/>
    </source>
</evidence>
<gene>
    <name evidence="1" type="ORF">SAMN05192584_108148</name>
</gene>
<accession>A0A1I4BVK7</accession>